<dbReference type="SUPFAM" id="SSF53098">
    <property type="entry name" value="Ribonuclease H-like"/>
    <property type="match status" value="1"/>
</dbReference>
<evidence type="ECO:0000313" key="2">
    <source>
        <dbReference type="EMBL" id="GGT92780.1"/>
    </source>
</evidence>
<sequence>MVFDSWYLSKELVEEHVVSELRSNRRVLRVTSLEGRGEGHLHVGDLPPGSYLVDLTMKDRVVRVKLFGLEYKGSRLNLYTTDLELDEGEALETWRVRWEVEKFHKDVKALGMQDSSFLKRSRLQGYLLLFVMVVNATRDLIASLNLRSVEDLLRFVEIRLGGVLGLMKTFKLR</sequence>
<dbReference type="InterPro" id="IPR006783">
    <property type="entry name" value="Transposase_ISC1217"/>
</dbReference>
<reference evidence="2" key="4">
    <citation type="submission" date="2020-09" db="EMBL/GenBank/DDBJ databases">
        <authorList>
            <person name="Sun Q."/>
            <person name="Ohkuma M."/>
        </authorList>
    </citation>
    <scope>NUCLEOTIDE SEQUENCE</scope>
    <source>
        <strain evidence="2">JCM 31740</strain>
    </source>
</reference>
<dbReference type="Proteomes" id="UP000616143">
    <property type="component" value="Unassembled WGS sequence"/>
</dbReference>
<name>A0A348B5N7_9CREN</name>
<proteinExistence type="predicted"/>
<evidence type="ECO:0000313" key="1">
    <source>
        <dbReference type="EMBL" id="BBD73489.1"/>
    </source>
</evidence>
<dbReference type="EMBL" id="BMQS01000006">
    <property type="protein sequence ID" value="GGT92780.1"/>
    <property type="molecule type" value="Genomic_DNA"/>
</dbReference>
<dbReference type="InterPro" id="IPR012337">
    <property type="entry name" value="RNaseH-like_sf"/>
</dbReference>
<reference evidence="2" key="1">
    <citation type="journal article" date="2014" name="Int. J. Syst. Evol. Microbiol.">
        <title>Complete genome sequence of Corynebacterium casei LMG S-19264T (=DSM 44701T), isolated from a smear-ripened cheese.</title>
        <authorList>
            <consortium name="US DOE Joint Genome Institute (JGI-PGF)"/>
            <person name="Walter F."/>
            <person name="Albersmeier A."/>
            <person name="Kalinowski J."/>
            <person name="Ruckert C."/>
        </authorList>
    </citation>
    <scope>NUCLEOTIDE SEQUENCE</scope>
    <source>
        <strain evidence="2">JCM 31740</strain>
    </source>
</reference>
<dbReference type="EMBL" id="AP018553">
    <property type="protein sequence ID" value="BBD73489.1"/>
    <property type="molecule type" value="Genomic_DNA"/>
</dbReference>
<gene>
    <name evidence="2" type="ORF">GCM10007116_08200</name>
    <name evidence="1" type="ORF">HS1genome_1878</name>
</gene>
<dbReference type="KEGG" id="sacd:HS1genome_1878"/>
<organism evidence="1 3">
    <name type="scientific">Sulfodiicoccus acidiphilus</name>
    <dbReference type="NCBI Taxonomy" id="1670455"/>
    <lineage>
        <taxon>Archaea</taxon>
        <taxon>Thermoproteota</taxon>
        <taxon>Thermoprotei</taxon>
        <taxon>Sulfolobales</taxon>
        <taxon>Sulfolobaceae</taxon>
        <taxon>Sulfodiicoccus</taxon>
    </lineage>
</organism>
<evidence type="ECO:0000313" key="3">
    <source>
        <dbReference type="Proteomes" id="UP000276741"/>
    </source>
</evidence>
<protein>
    <submittedName>
        <fullName evidence="1">Uncharacterized protein</fullName>
    </submittedName>
</protein>
<reference evidence="3" key="2">
    <citation type="submission" date="2018-04" db="EMBL/GenBank/DDBJ databases">
        <title>Complete genome sequence of Sulfodiicoccus acidiphilus strain HS-1.</title>
        <authorList>
            <person name="Sakai H.D."/>
            <person name="Kurosawa N."/>
        </authorList>
    </citation>
    <scope>NUCLEOTIDE SEQUENCE [LARGE SCALE GENOMIC DNA]</scope>
    <source>
        <strain evidence="3">HS-1</strain>
    </source>
</reference>
<reference evidence="1" key="3">
    <citation type="journal article" date="2019" name="BMC Res. Notes">
        <title>Complete genome sequence of the Sulfodiicoccus acidiphilus strain HS-1T, the first crenarchaeon that lacks polB3, isolated from an acidic hot spring in Ohwaku-dani, Hakone, Japan.</title>
        <authorList>
            <person name="Sakai H.D."/>
            <person name="Kurosawa N."/>
        </authorList>
    </citation>
    <scope>NUCLEOTIDE SEQUENCE</scope>
    <source>
        <strain evidence="1">HS-1</strain>
    </source>
</reference>
<dbReference type="Proteomes" id="UP000276741">
    <property type="component" value="Chromosome"/>
</dbReference>
<dbReference type="AlphaFoldDB" id="A0A348B5N7"/>
<accession>A0A348B5N7</accession>
<keyword evidence="3" id="KW-1185">Reference proteome</keyword>
<dbReference type="Pfam" id="PF04693">
    <property type="entry name" value="DDE_Tnp_2"/>
    <property type="match status" value="1"/>
</dbReference>